<sequence>MSVNIVGEIRFCPHCGRPVEQRDVSGRARPYCPACGVTFFADPKLAVAVVIEQDGKVVLQRRSIDPGLGAWTFPSGYVDRGEPPEVAAVREVQEEVGLTVRLTRLIGLYAEPGDIVVLAVYAGEVVDGDLTCGEESDAVGLFSPDDLPPLAFPHDAEIIAAWRAGSSAPPSPDRAPSRR</sequence>
<dbReference type="FunCoup" id="D1C3M4">
    <property type="interactions" value="77"/>
</dbReference>
<evidence type="ECO:0000259" key="5">
    <source>
        <dbReference type="PROSITE" id="PS51462"/>
    </source>
</evidence>
<feature type="domain" description="Nudix hydrolase" evidence="5">
    <location>
        <begin position="42"/>
        <end position="164"/>
    </location>
</feature>
<dbReference type="InterPro" id="IPR015797">
    <property type="entry name" value="NUDIX_hydrolase-like_dom_sf"/>
</dbReference>
<evidence type="ECO:0000256" key="1">
    <source>
        <dbReference type="ARBA" id="ARBA00001946"/>
    </source>
</evidence>
<accession>D1C3M4</accession>
<reference evidence="6 7" key="2">
    <citation type="journal article" date="2010" name="Stand. Genomic Sci.">
        <title>Complete genome sequence of Desulfohalobium retbaense type strain (HR(100)).</title>
        <authorList>
            <person name="Spring S."/>
            <person name="Nolan M."/>
            <person name="Lapidus A."/>
            <person name="Glavina Del Rio T."/>
            <person name="Copeland A."/>
            <person name="Tice H."/>
            <person name="Cheng J.F."/>
            <person name="Lucas S."/>
            <person name="Land M."/>
            <person name="Chen F."/>
            <person name="Bruce D."/>
            <person name="Goodwin L."/>
            <person name="Pitluck S."/>
            <person name="Ivanova N."/>
            <person name="Mavromatis K."/>
            <person name="Mikhailova N."/>
            <person name="Pati A."/>
            <person name="Chen A."/>
            <person name="Palaniappan K."/>
            <person name="Hauser L."/>
            <person name="Chang Y.J."/>
            <person name="Jeffries C.D."/>
            <person name="Munk C."/>
            <person name="Kiss H."/>
            <person name="Chain P."/>
            <person name="Han C."/>
            <person name="Brettin T."/>
            <person name="Detter J.C."/>
            <person name="Schuler E."/>
            <person name="Goker M."/>
            <person name="Rohde M."/>
            <person name="Bristow J."/>
            <person name="Eisen J.A."/>
            <person name="Markowitz V."/>
            <person name="Hugenholtz P."/>
            <person name="Kyrpides N.C."/>
            <person name="Klenk H.P."/>
        </authorList>
    </citation>
    <scope>NUCLEOTIDE SEQUENCE [LARGE SCALE GENOMIC DNA]</scope>
    <source>
        <strain evidence="7">ATCC 49802 / DSM 20745 / S 6022</strain>
    </source>
</reference>
<dbReference type="eggNOG" id="COG1051">
    <property type="taxonomic scope" value="Bacteria"/>
</dbReference>
<dbReference type="STRING" id="479434.Sthe_1406"/>
<dbReference type="HOGENOM" id="CLU_037162_16_2_0"/>
<keyword evidence="7" id="KW-1185">Reference proteome</keyword>
<comment type="cofactor">
    <cofactor evidence="1">
        <name>Mg(2+)</name>
        <dbReference type="ChEBI" id="CHEBI:18420"/>
    </cofactor>
</comment>
<keyword evidence="3" id="KW-0460">Magnesium</keyword>
<dbReference type="PROSITE" id="PS00893">
    <property type="entry name" value="NUDIX_BOX"/>
    <property type="match status" value="1"/>
</dbReference>
<dbReference type="PRINTS" id="PR00502">
    <property type="entry name" value="NUDIXFAMILY"/>
</dbReference>
<dbReference type="InterPro" id="IPR020084">
    <property type="entry name" value="NUDIX_hydrolase_CS"/>
</dbReference>
<dbReference type="RefSeq" id="WP_012871888.1">
    <property type="nucleotide sequence ID" value="NC_013523.1"/>
</dbReference>
<dbReference type="SUPFAM" id="SSF55811">
    <property type="entry name" value="Nudix"/>
    <property type="match status" value="1"/>
</dbReference>
<dbReference type="InterPro" id="IPR020476">
    <property type="entry name" value="Nudix_hydrolase"/>
</dbReference>
<evidence type="ECO:0000313" key="7">
    <source>
        <dbReference type="Proteomes" id="UP000002027"/>
    </source>
</evidence>
<dbReference type="PROSITE" id="PS51462">
    <property type="entry name" value="NUDIX"/>
    <property type="match status" value="1"/>
</dbReference>
<dbReference type="GO" id="GO:0016787">
    <property type="term" value="F:hydrolase activity"/>
    <property type="evidence" value="ECO:0007669"/>
    <property type="project" value="UniProtKB-KW"/>
</dbReference>
<protein>
    <submittedName>
        <fullName evidence="6">NUDIX hydrolase</fullName>
    </submittedName>
</protein>
<evidence type="ECO:0000256" key="2">
    <source>
        <dbReference type="ARBA" id="ARBA00022801"/>
    </source>
</evidence>
<comment type="similarity">
    <text evidence="4">Belongs to the Nudix hydrolase family.</text>
</comment>
<dbReference type="OrthoDB" id="9800077at2"/>
<dbReference type="KEGG" id="sti:Sthe_1406"/>
<dbReference type="EMBL" id="CP001823">
    <property type="protein sequence ID" value="ACZ38841.1"/>
    <property type="molecule type" value="Genomic_DNA"/>
</dbReference>
<dbReference type="Proteomes" id="UP000002027">
    <property type="component" value="Chromosome 1"/>
</dbReference>
<reference evidence="7" key="1">
    <citation type="submission" date="2009-11" db="EMBL/GenBank/DDBJ databases">
        <title>The complete chromosome 1 of Sphaerobacter thermophilus DSM 20745.</title>
        <authorList>
            <person name="Lucas S."/>
            <person name="Copeland A."/>
            <person name="Lapidus A."/>
            <person name="Glavina del Rio T."/>
            <person name="Dalin E."/>
            <person name="Tice H."/>
            <person name="Bruce D."/>
            <person name="Goodwin L."/>
            <person name="Pitluck S."/>
            <person name="Kyrpides N."/>
            <person name="Mavromatis K."/>
            <person name="Ivanova N."/>
            <person name="Mikhailova N."/>
            <person name="LaButti K.M."/>
            <person name="Clum A."/>
            <person name="Sun H.I."/>
            <person name="Brettin T."/>
            <person name="Detter J.C."/>
            <person name="Han C."/>
            <person name="Larimer F."/>
            <person name="Land M."/>
            <person name="Hauser L."/>
            <person name="Markowitz V."/>
            <person name="Cheng J.F."/>
            <person name="Hugenholtz P."/>
            <person name="Woyke T."/>
            <person name="Wu D."/>
            <person name="Steenblock K."/>
            <person name="Schneider S."/>
            <person name="Pukall R."/>
            <person name="Goeker M."/>
            <person name="Klenk H.P."/>
            <person name="Eisen J.A."/>
        </authorList>
    </citation>
    <scope>NUCLEOTIDE SEQUENCE [LARGE SCALE GENOMIC DNA]</scope>
    <source>
        <strain evidence="7">ATCC 49802 / DSM 20745 / S 6022</strain>
    </source>
</reference>
<keyword evidence="2 4" id="KW-0378">Hydrolase</keyword>
<organism evidence="6 7">
    <name type="scientific">Sphaerobacter thermophilus (strain ATCC 49802 / DSM 20745 / KCCM 41009 / NCIMB 13125 / S 6022)</name>
    <dbReference type="NCBI Taxonomy" id="479434"/>
    <lineage>
        <taxon>Bacteria</taxon>
        <taxon>Pseudomonadati</taxon>
        <taxon>Thermomicrobiota</taxon>
        <taxon>Thermomicrobia</taxon>
        <taxon>Sphaerobacterales</taxon>
        <taxon>Sphaerobacterineae</taxon>
        <taxon>Sphaerobacteraceae</taxon>
        <taxon>Sphaerobacter</taxon>
    </lineage>
</organism>
<evidence type="ECO:0000256" key="3">
    <source>
        <dbReference type="ARBA" id="ARBA00022842"/>
    </source>
</evidence>
<gene>
    <name evidence="6" type="ordered locus">Sthe_1406</name>
</gene>
<dbReference type="Pfam" id="PF00293">
    <property type="entry name" value="NUDIX"/>
    <property type="match status" value="1"/>
</dbReference>
<proteinExistence type="inferred from homology"/>
<dbReference type="PANTHER" id="PTHR43222:SF2">
    <property type="entry name" value="NUDIX HYDROLASE 23, CHLOROPLASTIC"/>
    <property type="match status" value="1"/>
</dbReference>
<dbReference type="Gene3D" id="3.90.79.10">
    <property type="entry name" value="Nucleoside Triphosphate Pyrophosphohydrolase"/>
    <property type="match status" value="1"/>
</dbReference>
<dbReference type="PANTHER" id="PTHR43222">
    <property type="entry name" value="NUDIX HYDROLASE 23"/>
    <property type="match status" value="1"/>
</dbReference>
<dbReference type="InParanoid" id="D1C3M4"/>
<name>D1C3M4_SPHTD</name>
<evidence type="ECO:0000256" key="4">
    <source>
        <dbReference type="RuleBase" id="RU003476"/>
    </source>
</evidence>
<dbReference type="InterPro" id="IPR000086">
    <property type="entry name" value="NUDIX_hydrolase_dom"/>
</dbReference>
<dbReference type="AlphaFoldDB" id="D1C3M4"/>
<evidence type="ECO:0000313" key="6">
    <source>
        <dbReference type="EMBL" id="ACZ38841.1"/>
    </source>
</evidence>